<evidence type="ECO:0000256" key="1">
    <source>
        <dbReference type="ARBA" id="ARBA00004651"/>
    </source>
</evidence>
<feature type="transmembrane region" description="Helical" evidence="6">
    <location>
        <begin position="25"/>
        <end position="45"/>
    </location>
</feature>
<proteinExistence type="predicted"/>
<name>A0A1R3T128_9BACT</name>
<dbReference type="Pfam" id="PF12698">
    <property type="entry name" value="ABC2_membrane_3"/>
    <property type="match status" value="1"/>
</dbReference>
<dbReference type="InterPro" id="IPR051449">
    <property type="entry name" value="ABC-2_transporter_component"/>
</dbReference>
<keyword evidence="9" id="KW-1185">Reference proteome</keyword>
<evidence type="ECO:0000256" key="5">
    <source>
        <dbReference type="ARBA" id="ARBA00023136"/>
    </source>
</evidence>
<dbReference type="AlphaFoldDB" id="A0A1R3T128"/>
<dbReference type="Gene3D" id="3.40.1710.10">
    <property type="entry name" value="abc type-2 transporter like domain"/>
    <property type="match status" value="1"/>
</dbReference>
<evidence type="ECO:0000256" key="2">
    <source>
        <dbReference type="ARBA" id="ARBA00022475"/>
    </source>
</evidence>
<dbReference type="GO" id="GO:0140359">
    <property type="term" value="F:ABC-type transporter activity"/>
    <property type="evidence" value="ECO:0007669"/>
    <property type="project" value="InterPro"/>
</dbReference>
<evidence type="ECO:0000256" key="6">
    <source>
        <dbReference type="SAM" id="Phobius"/>
    </source>
</evidence>
<dbReference type="GO" id="GO:0005886">
    <property type="term" value="C:plasma membrane"/>
    <property type="evidence" value="ECO:0007669"/>
    <property type="project" value="UniProtKB-SubCell"/>
</dbReference>
<feature type="transmembrane region" description="Helical" evidence="6">
    <location>
        <begin position="304"/>
        <end position="324"/>
    </location>
</feature>
<feature type="domain" description="ABC-2 type transporter transmembrane" evidence="7">
    <location>
        <begin position="27"/>
        <end position="372"/>
    </location>
</feature>
<evidence type="ECO:0000259" key="7">
    <source>
        <dbReference type="Pfam" id="PF12698"/>
    </source>
</evidence>
<organism evidence="8 9">
    <name type="scientific">Proteiniphilum saccharofermentans</name>
    <dbReference type="NCBI Taxonomy" id="1642647"/>
    <lineage>
        <taxon>Bacteria</taxon>
        <taxon>Pseudomonadati</taxon>
        <taxon>Bacteroidota</taxon>
        <taxon>Bacteroidia</taxon>
        <taxon>Bacteroidales</taxon>
        <taxon>Dysgonomonadaceae</taxon>
        <taxon>Proteiniphilum</taxon>
    </lineage>
</organism>
<keyword evidence="4 6" id="KW-1133">Transmembrane helix</keyword>
<accession>A0A1R3T128</accession>
<evidence type="ECO:0000313" key="9">
    <source>
        <dbReference type="Proteomes" id="UP000187464"/>
    </source>
</evidence>
<dbReference type="PANTHER" id="PTHR30294">
    <property type="entry name" value="MEMBRANE COMPONENT OF ABC TRANSPORTER YHHJ-RELATED"/>
    <property type="match status" value="1"/>
</dbReference>
<dbReference type="KEGG" id="psac:PSM36_1014"/>
<dbReference type="Proteomes" id="UP000187464">
    <property type="component" value="Chromosome I"/>
</dbReference>
<evidence type="ECO:0000256" key="3">
    <source>
        <dbReference type="ARBA" id="ARBA00022692"/>
    </source>
</evidence>
<feature type="transmembrane region" description="Helical" evidence="6">
    <location>
        <begin position="235"/>
        <end position="260"/>
    </location>
</feature>
<comment type="subcellular location">
    <subcellularLocation>
        <location evidence="1">Cell membrane</location>
        <topology evidence="1">Multi-pass membrane protein</topology>
    </subcellularLocation>
</comment>
<gene>
    <name evidence="8" type="ORF">PSM36_1014</name>
</gene>
<feature type="transmembrane region" description="Helical" evidence="6">
    <location>
        <begin position="196"/>
        <end position="214"/>
    </location>
</feature>
<keyword evidence="2" id="KW-1003">Cell membrane</keyword>
<evidence type="ECO:0000313" key="8">
    <source>
        <dbReference type="EMBL" id="SCD19839.1"/>
    </source>
</evidence>
<keyword evidence="3 6" id="KW-0812">Transmembrane</keyword>
<feature type="transmembrane region" description="Helical" evidence="6">
    <location>
        <begin position="361"/>
        <end position="381"/>
    </location>
</feature>
<keyword evidence="5 6" id="KW-0472">Membrane</keyword>
<dbReference type="PANTHER" id="PTHR30294:SF47">
    <property type="entry name" value="INNER MEMBRANE TRANSPORT PERMEASE YHHJ"/>
    <property type="match status" value="1"/>
</dbReference>
<reference evidence="9" key="1">
    <citation type="submission" date="2016-08" db="EMBL/GenBank/DDBJ databases">
        <authorList>
            <person name="Wibberg D."/>
        </authorList>
    </citation>
    <scope>NUCLEOTIDE SEQUENCE [LARGE SCALE GENOMIC DNA]</scope>
</reference>
<dbReference type="RefSeq" id="WP_076929370.1">
    <property type="nucleotide sequence ID" value="NZ_LT605205.1"/>
</dbReference>
<evidence type="ECO:0000256" key="4">
    <source>
        <dbReference type="ARBA" id="ARBA00022989"/>
    </source>
</evidence>
<protein>
    <submittedName>
        <fullName evidence="8">ABC transporter</fullName>
    </submittedName>
</protein>
<dbReference type="InterPro" id="IPR013525">
    <property type="entry name" value="ABC2_TM"/>
</dbReference>
<dbReference type="EMBL" id="LT605205">
    <property type="protein sequence ID" value="SCD19839.1"/>
    <property type="molecule type" value="Genomic_DNA"/>
</dbReference>
<dbReference type="STRING" id="1642647.PSM36_1014"/>
<sequence>MSNSIIQQTRNVARREWKRMLSQPVYLLSSIFAMLFCYLFFLTLMSEGLPQQLPIGIVDGDNSSMSRTLERNINASPQVEIVGKYTSFTEARKDMQEGRIYAIIDIAPGFQSDLLANRQPAISYYVNDVYLVAGSLAYKDLTYISELMSGFILQQSLQARGITGEENLMPILQPIAIDTHQIGNPYTNYSVYLSNVLLPGVLQLLIIMFTIYAIGIEMKQNSTREWLSKGNGSILAALAGKILPHTVLFTLLGLTGLFLLYGVMGFPMNGSIVWMSLSMFLFIMAHQAIGIFIIGLFQRLRDSISVGVFYGLLSFSFAGFTFPIEAMPRGAQIFSWFFPIRYYFKIYVNEALNGADIRYSLIYFAGLLAFLLLPFLVYTRLRSTIVQHDREEIKNSRFNEQLQ</sequence>
<feature type="transmembrane region" description="Helical" evidence="6">
    <location>
        <begin position="272"/>
        <end position="297"/>
    </location>
</feature>